<keyword evidence="3" id="KW-1185">Reference proteome</keyword>
<feature type="transmembrane region" description="Helical" evidence="1">
    <location>
        <begin position="147"/>
        <end position="171"/>
    </location>
</feature>
<accession>A0A4V6A0Y2</accession>
<dbReference type="Pfam" id="PF10321">
    <property type="entry name" value="7TM_GPCR_Srt"/>
    <property type="match status" value="1"/>
</dbReference>
<keyword evidence="1" id="KW-0812">Transmembrane</keyword>
<reference evidence="2 3" key="1">
    <citation type="journal article" date="2015" name="Genome Biol.">
        <title>Comparative genomics of Steinernema reveals deeply conserved gene regulatory networks.</title>
        <authorList>
            <person name="Dillman A.R."/>
            <person name="Macchietto M."/>
            <person name="Porter C.F."/>
            <person name="Rogers A."/>
            <person name="Williams B."/>
            <person name="Antoshechkin I."/>
            <person name="Lee M.M."/>
            <person name="Goodwin Z."/>
            <person name="Lu X."/>
            <person name="Lewis E.E."/>
            <person name="Goodrich-Blair H."/>
            <person name="Stock S.P."/>
            <person name="Adams B.J."/>
            <person name="Sternberg P.W."/>
            <person name="Mortazavi A."/>
        </authorList>
    </citation>
    <scope>NUCLEOTIDE SEQUENCE [LARGE SCALE GENOMIC DNA]</scope>
    <source>
        <strain evidence="2 3">ALL</strain>
    </source>
</reference>
<dbReference type="InterPro" id="IPR019425">
    <property type="entry name" value="7TM_GPCR_serpentine_rcpt_Srt"/>
</dbReference>
<keyword evidence="1" id="KW-0472">Membrane</keyword>
<dbReference type="PANTHER" id="PTHR23021">
    <property type="entry name" value="SERPENTINE RECEPTOR, CLASS T"/>
    <property type="match status" value="1"/>
</dbReference>
<feature type="transmembrane region" description="Helical" evidence="1">
    <location>
        <begin position="191"/>
        <end position="209"/>
    </location>
</feature>
<dbReference type="Proteomes" id="UP000298663">
    <property type="component" value="Unassembled WGS sequence"/>
</dbReference>
<dbReference type="AlphaFoldDB" id="A0A4V6A0Y2"/>
<gene>
    <name evidence="2" type="ORF">L596_020261</name>
</gene>
<feature type="transmembrane region" description="Helical" evidence="1">
    <location>
        <begin position="32"/>
        <end position="53"/>
    </location>
</feature>
<feature type="transmembrane region" description="Helical" evidence="1">
    <location>
        <begin position="105"/>
        <end position="126"/>
    </location>
</feature>
<evidence type="ECO:0008006" key="4">
    <source>
        <dbReference type="Google" id="ProtNLM"/>
    </source>
</evidence>
<keyword evidence="1" id="KW-1133">Transmembrane helix</keyword>
<evidence type="ECO:0000313" key="2">
    <source>
        <dbReference type="EMBL" id="TKR72875.1"/>
    </source>
</evidence>
<reference evidence="2 3" key="2">
    <citation type="journal article" date="2019" name="G3 (Bethesda)">
        <title>Hybrid Assembly of the Genome of the Entomopathogenic Nematode Steinernema carpocapsae Identifies the X-Chromosome.</title>
        <authorList>
            <person name="Serra L."/>
            <person name="Macchietto M."/>
            <person name="Macias-Munoz A."/>
            <person name="McGill C.J."/>
            <person name="Rodriguez I.M."/>
            <person name="Rodriguez B."/>
            <person name="Murad R."/>
            <person name="Mortazavi A."/>
        </authorList>
    </citation>
    <scope>NUCLEOTIDE SEQUENCE [LARGE SCALE GENOMIC DNA]</scope>
    <source>
        <strain evidence="2 3">ALL</strain>
    </source>
</reference>
<evidence type="ECO:0000256" key="1">
    <source>
        <dbReference type="SAM" id="Phobius"/>
    </source>
</evidence>
<comment type="caution">
    <text evidence="2">The sequence shown here is derived from an EMBL/GenBank/DDBJ whole genome shotgun (WGS) entry which is preliminary data.</text>
</comment>
<feature type="transmembrane region" description="Helical" evidence="1">
    <location>
        <begin position="230"/>
        <end position="249"/>
    </location>
</feature>
<dbReference type="EMBL" id="AZBU02000006">
    <property type="protein sequence ID" value="TKR72875.1"/>
    <property type="molecule type" value="Genomic_DNA"/>
</dbReference>
<name>A0A4V6A0Y2_STECR</name>
<feature type="transmembrane region" description="Helical" evidence="1">
    <location>
        <begin position="74"/>
        <end position="93"/>
    </location>
</feature>
<proteinExistence type="predicted"/>
<sequence length="278" mass="31776">MADRDETLLIFCQNGTLIGNPDDSQRGLITGIIYLCVACISIPMSCLILYAFTRPEQIKHSSTKCLTIATSADILNMINACVISGLASIYGWTLCDAEKYWFFVFNYWVLWMWYFYCIASMVLAVNRMLNFVSTRAYNLLFSGRKPWLWLVFMMCYCTAGMIITPCVLVYFPNLGHYKDAIVNPFHIYQNFAKIGIVTSSYTIMLIYIARMQRSLELDHNYQIPVSLQSMGVAMLGDFCAIAFLLGSYVPQHWAFYAYSGTMSHSSWLALHSELFELV</sequence>
<evidence type="ECO:0000313" key="3">
    <source>
        <dbReference type="Proteomes" id="UP000298663"/>
    </source>
</evidence>
<organism evidence="2 3">
    <name type="scientific">Steinernema carpocapsae</name>
    <name type="common">Entomopathogenic nematode</name>
    <dbReference type="NCBI Taxonomy" id="34508"/>
    <lineage>
        <taxon>Eukaryota</taxon>
        <taxon>Metazoa</taxon>
        <taxon>Ecdysozoa</taxon>
        <taxon>Nematoda</taxon>
        <taxon>Chromadorea</taxon>
        <taxon>Rhabditida</taxon>
        <taxon>Tylenchina</taxon>
        <taxon>Panagrolaimomorpha</taxon>
        <taxon>Strongyloidoidea</taxon>
        <taxon>Steinernematidae</taxon>
        <taxon>Steinernema</taxon>
    </lineage>
</organism>
<dbReference type="PANTHER" id="PTHR23021:SF11">
    <property type="entry name" value="SERPENTINE RECEPTOR, CLASS T"/>
    <property type="match status" value="1"/>
</dbReference>
<protein>
    <recommendedName>
        <fullName evidence="4">G-protein coupled receptors family 1 profile domain-containing protein</fullName>
    </recommendedName>
</protein>